<name>A0A853AGJ2_9PSEU</name>
<evidence type="ECO:0000313" key="3">
    <source>
        <dbReference type="Proteomes" id="UP000587002"/>
    </source>
</evidence>
<evidence type="ECO:0000256" key="1">
    <source>
        <dbReference type="SAM" id="MobiDB-lite"/>
    </source>
</evidence>
<organism evidence="2 3">
    <name type="scientific">Saccharopolyspora hordei</name>
    <dbReference type="NCBI Taxonomy" id="1838"/>
    <lineage>
        <taxon>Bacteria</taxon>
        <taxon>Bacillati</taxon>
        <taxon>Actinomycetota</taxon>
        <taxon>Actinomycetes</taxon>
        <taxon>Pseudonocardiales</taxon>
        <taxon>Pseudonocardiaceae</taxon>
        <taxon>Saccharopolyspora</taxon>
    </lineage>
</organism>
<feature type="region of interest" description="Disordered" evidence="1">
    <location>
        <begin position="161"/>
        <end position="180"/>
    </location>
</feature>
<proteinExistence type="predicted"/>
<reference evidence="2 3" key="1">
    <citation type="submission" date="2020-07" db="EMBL/GenBank/DDBJ databases">
        <title>Sequencing the genomes of 1000 actinobacteria strains.</title>
        <authorList>
            <person name="Klenk H.-P."/>
        </authorList>
    </citation>
    <scope>NUCLEOTIDE SEQUENCE [LARGE SCALE GENOMIC DNA]</scope>
    <source>
        <strain evidence="2 3">DSM 44065</strain>
    </source>
</reference>
<dbReference type="GO" id="GO:0016787">
    <property type="term" value="F:hydrolase activity"/>
    <property type="evidence" value="ECO:0007669"/>
    <property type="project" value="UniProtKB-KW"/>
</dbReference>
<comment type="caution">
    <text evidence="2">The sequence shown here is derived from an EMBL/GenBank/DDBJ whole genome shotgun (WGS) entry which is preliminary data.</text>
</comment>
<dbReference type="RefSeq" id="WP_179720361.1">
    <property type="nucleotide sequence ID" value="NZ_BAABFH010000001.1"/>
</dbReference>
<evidence type="ECO:0000313" key="2">
    <source>
        <dbReference type="EMBL" id="NYI83704.1"/>
    </source>
</evidence>
<gene>
    <name evidence="2" type="ORF">HNR68_002334</name>
</gene>
<keyword evidence="2" id="KW-0378">Hydrolase</keyword>
<sequence length="180" mass="19325">MAVAGPRDGSRTRGVRLWLRGAGEEIQLDATDQAYMHHRMSQGGFFNPTAQVVAVAETLSRAQTKAALAQSQAAGGSMLVDPDQIDKLAQFFEDEAQALADRVVDVQQLAELKPAGRDPVSTQATAVYQKVGAGDENAYMDNYLKLAEYFQNTAANLRASAHQNRTDDQNAADSLGGKLA</sequence>
<dbReference type="Proteomes" id="UP000587002">
    <property type="component" value="Unassembled WGS sequence"/>
</dbReference>
<keyword evidence="3" id="KW-1185">Reference proteome</keyword>
<protein>
    <submittedName>
        <fullName evidence="2">Putative Ntn-hydrolase superfamily protein</fullName>
    </submittedName>
</protein>
<dbReference type="EMBL" id="JACCFJ010000001">
    <property type="protein sequence ID" value="NYI83704.1"/>
    <property type="molecule type" value="Genomic_DNA"/>
</dbReference>
<dbReference type="AlphaFoldDB" id="A0A853AGJ2"/>
<accession>A0A853AGJ2</accession>